<name>A0A135I4S4_9GAMM</name>
<reference evidence="1 2" key="1">
    <citation type="submission" date="2015-11" db="EMBL/GenBank/DDBJ databases">
        <title>Genomic Taxonomy of the Vibrionaceae.</title>
        <authorList>
            <person name="Gomez-Gil B."/>
            <person name="Enciso-Ibarra J."/>
        </authorList>
    </citation>
    <scope>NUCLEOTIDE SEQUENCE [LARGE SCALE GENOMIC DNA]</scope>
    <source>
        <strain evidence="1 2">CAIM 912</strain>
    </source>
</reference>
<comment type="caution">
    <text evidence="1">The sequence shown here is derived from an EMBL/GenBank/DDBJ whole genome shotgun (WGS) entry which is preliminary data.</text>
</comment>
<organism evidence="1 2">
    <name type="scientific">Enterovibrio coralii</name>
    <dbReference type="NCBI Taxonomy" id="294935"/>
    <lineage>
        <taxon>Bacteria</taxon>
        <taxon>Pseudomonadati</taxon>
        <taxon>Pseudomonadota</taxon>
        <taxon>Gammaproteobacteria</taxon>
        <taxon>Vibrionales</taxon>
        <taxon>Vibrionaceae</taxon>
        <taxon>Enterovibrio</taxon>
    </lineage>
</organism>
<evidence type="ECO:0000313" key="2">
    <source>
        <dbReference type="Proteomes" id="UP000070529"/>
    </source>
</evidence>
<gene>
    <name evidence="1" type="ORF">ATN88_21975</name>
</gene>
<proteinExistence type="predicted"/>
<accession>A0A135I4S4</accession>
<keyword evidence="2" id="KW-1185">Reference proteome</keyword>
<sequence length="77" mass="8856">MVCSLNTSDFDITRINQLRTLNAKFLAESRGAARMGVGEKRKTLAIHIRSLPWARVYRRAFGLVSECCEFDFNALRY</sequence>
<dbReference type="Proteomes" id="UP000070529">
    <property type="component" value="Unassembled WGS sequence"/>
</dbReference>
<protein>
    <submittedName>
        <fullName evidence="1">Uncharacterized protein</fullName>
    </submittedName>
</protein>
<dbReference type="AlphaFoldDB" id="A0A135I4S4"/>
<evidence type="ECO:0000313" key="1">
    <source>
        <dbReference type="EMBL" id="KXF80428.1"/>
    </source>
</evidence>
<dbReference type="EMBL" id="LNTY01000051">
    <property type="protein sequence ID" value="KXF80428.1"/>
    <property type="molecule type" value="Genomic_DNA"/>
</dbReference>